<feature type="coiled-coil region" evidence="1">
    <location>
        <begin position="22"/>
        <end position="49"/>
    </location>
</feature>
<proteinExistence type="predicted"/>
<accession>A0A7W1XA53</accession>
<sequence>MDEVKSLLHAIMERLDVQSANIEQMKADLAKLSEGLLRVETRVEELSRQWSETSETVEGIQKEIISLKQTQKRFDEQLLKEEDWQKQIMQALSLTSGEREKTLKKGVNKSAG</sequence>
<dbReference type="RefSeq" id="WP_033100064.1">
    <property type="nucleotide sequence ID" value="NZ_JACEIP010000009.1"/>
</dbReference>
<protein>
    <submittedName>
        <fullName evidence="2">Uncharacterized protein</fullName>
    </submittedName>
</protein>
<keyword evidence="1" id="KW-0175">Coiled coil</keyword>
<dbReference type="OrthoDB" id="2679415at2"/>
<gene>
    <name evidence="2" type="ORF">H1164_07995</name>
</gene>
<name>A0A7W1XA53_9BACL</name>
<reference evidence="2 3" key="1">
    <citation type="submission" date="2020-07" db="EMBL/GenBank/DDBJ databases">
        <authorList>
            <person name="Feng H."/>
        </authorList>
    </citation>
    <scope>NUCLEOTIDE SEQUENCE [LARGE SCALE GENOMIC DNA]</scope>
    <source>
        <strain evidence="3">s-11</strain>
    </source>
</reference>
<keyword evidence="3" id="KW-1185">Reference proteome</keyword>
<dbReference type="AlphaFoldDB" id="A0A7W1XA53"/>
<evidence type="ECO:0000313" key="2">
    <source>
        <dbReference type="EMBL" id="MBA4542842.1"/>
    </source>
</evidence>
<dbReference type="Proteomes" id="UP000530514">
    <property type="component" value="Unassembled WGS sequence"/>
</dbReference>
<organism evidence="2 3">
    <name type="scientific">Thermoactinomyces daqus</name>
    <dbReference type="NCBI Taxonomy" id="1329516"/>
    <lineage>
        <taxon>Bacteria</taxon>
        <taxon>Bacillati</taxon>
        <taxon>Bacillota</taxon>
        <taxon>Bacilli</taxon>
        <taxon>Bacillales</taxon>
        <taxon>Thermoactinomycetaceae</taxon>
        <taxon>Thermoactinomyces</taxon>
    </lineage>
</organism>
<evidence type="ECO:0000313" key="3">
    <source>
        <dbReference type="Proteomes" id="UP000530514"/>
    </source>
</evidence>
<evidence type="ECO:0000256" key="1">
    <source>
        <dbReference type="SAM" id="Coils"/>
    </source>
</evidence>
<comment type="caution">
    <text evidence="2">The sequence shown here is derived from an EMBL/GenBank/DDBJ whole genome shotgun (WGS) entry which is preliminary data.</text>
</comment>
<dbReference type="EMBL" id="JACEIP010000009">
    <property type="protein sequence ID" value="MBA4542842.1"/>
    <property type="molecule type" value="Genomic_DNA"/>
</dbReference>